<dbReference type="PANTHER" id="PTHR18964:SF149">
    <property type="entry name" value="BIFUNCTIONAL UDP-N-ACETYLGLUCOSAMINE 2-EPIMERASE_N-ACETYLMANNOSAMINE KINASE"/>
    <property type="match status" value="1"/>
</dbReference>
<dbReference type="InterPro" id="IPR000600">
    <property type="entry name" value="ROK"/>
</dbReference>
<dbReference type="RefSeq" id="WP_160498981.1">
    <property type="nucleotide sequence ID" value="NZ_WUBI01000002.1"/>
</dbReference>
<protein>
    <submittedName>
        <fullName evidence="2">ROK family protein</fullName>
    </submittedName>
</protein>
<sequence>MERVVGVDIGCTKMYLYAQVDGQHVEKKVPTGLDCPRERLKHDIDTFIDALPFVPDGLGMAVPGLVEGDYRVKLSDIGSLSGISTDYFGEGRFPVRFINDVKSATVAETVHYRDKDTIAVIMAGSGIAIGVYSKERMFTGAHGFAGELGYCITQTEHGPKTLDSLAGGIGILTQASCGIDEFLGRITREEPDTMELLAQAGHHFGLALTNVIHLFNPDVIVIGGSTATYPGYMEHALATAQKHTIPEMFKNCLIAKARDNKRIVALGAMEYIRSGMQL</sequence>
<dbReference type="Pfam" id="PF00480">
    <property type="entry name" value="ROK"/>
    <property type="match status" value="1"/>
</dbReference>
<evidence type="ECO:0000313" key="2">
    <source>
        <dbReference type="EMBL" id="MWV45425.1"/>
    </source>
</evidence>
<dbReference type="AlphaFoldDB" id="A0A7X3LIN4"/>
<dbReference type="Proteomes" id="UP000460318">
    <property type="component" value="Unassembled WGS sequence"/>
</dbReference>
<reference evidence="2 3" key="1">
    <citation type="submission" date="2019-12" db="EMBL/GenBank/DDBJ databases">
        <title>Paenibacillus sp. nov., an endophytic bacterium isolated from the stem of Dendrobium.</title>
        <authorList>
            <person name="Zhao R."/>
        </authorList>
    </citation>
    <scope>NUCLEOTIDE SEQUENCE [LARGE SCALE GENOMIC DNA]</scope>
    <source>
        <strain evidence="2 3">HJL G12</strain>
    </source>
</reference>
<evidence type="ECO:0000313" key="3">
    <source>
        <dbReference type="Proteomes" id="UP000460318"/>
    </source>
</evidence>
<keyword evidence="3" id="KW-1185">Reference proteome</keyword>
<comment type="caution">
    <text evidence="2">The sequence shown here is derived from an EMBL/GenBank/DDBJ whole genome shotgun (WGS) entry which is preliminary data.</text>
</comment>
<dbReference type="InterPro" id="IPR043129">
    <property type="entry name" value="ATPase_NBD"/>
</dbReference>
<comment type="similarity">
    <text evidence="1">Belongs to the ROK (NagC/XylR) family.</text>
</comment>
<proteinExistence type="inferred from homology"/>
<evidence type="ECO:0000256" key="1">
    <source>
        <dbReference type="ARBA" id="ARBA00006479"/>
    </source>
</evidence>
<dbReference type="Gene3D" id="3.30.420.40">
    <property type="match status" value="2"/>
</dbReference>
<accession>A0A7X3LIN4</accession>
<dbReference type="SUPFAM" id="SSF53067">
    <property type="entry name" value="Actin-like ATPase domain"/>
    <property type="match status" value="1"/>
</dbReference>
<dbReference type="CDD" id="cd23763">
    <property type="entry name" value="ASKHA_ATPase_ROK"/>
    <property type="match status" value="1"/>
</dbReference>
<dbReference type="EMBL" id="WUBI01000002">
    <property type="protein sequence ID" value="MWV45425.1"/>
    <property type="molecule type" value="Genomic_DNA"/>
</dbReference>
<gene>
    <name evidence="2" type="ORF">GRF59_17520</name>
</gene>
<dbReference type="PANTHER" id="PTHR18964">
    <property type="entry name" value="ROK (REPRESSOR, ORF, KINASE) FAMILY"/>
    <property type="match status" value="1"/>
</dbReference>
<name>A0A7X3LIN4_9BACL</name>
<organism evidence="2 3">
    <name type="scientific">Paenibacillus dendrobii</name>
    <dbReference type="NCBI Taxonomy" id="2691084"/>
    <lineage>
        <taxon>Bacteria</taxon>
        <taxon>Bacillati</taxon>
        <taxon>Bacillota</taxon>
        <taxon>Bacilli</taxon>
        <taxon>Bacillales</taxon>
        <taxon>Paenibacillaceae</taxon>
        <taxon>Paenibacillus</taxon>
    </lineage>
</organism>